<evidence type="ECO:0000256" key="4">
    <source>
        <dbReference type="SAM" id="Phobius"/>
    </source>
</evidence>
<feature type="domain" description="J" evidence="5">
    <location>
        <begin position="4"/>
        <end position="61"/>
    </location>
</feature>
<evidence type="ECO:0000313" key="7">
    <source>
        <dbReference type="Proteomes" id="UP000502996"/>
    </source>
</evidence>
<dbReference type="Proteomes" id="UP000502996">
    <property type="component" value="Chromosome"/>
</dbReference>
<evidence type="ECO:0000256" key="1">
    <source>
        <dbReference type="ARBA" id="ARBA00004370"/>
    </source>
</evidence>
<dbReference type="SMART" id="SM00271">
    <property type="entry name" value="DnaJ"/>
    <property type="match status" value="1"/>
</dbReference>
<dbReference type="EMBL" id="CP049257">
    <property type="protein sequence ID" value="QIG41406.1"/>
    <property type="molecule type" value="Genomic_DNA"/>
</dbReference>
<feature type="transmembrane region" description="Helical" evidence="4">
    <location>
        <begin position="100"/>
        <end position="121"/>
    </location>
</feature>
<evidence type="ECO:0000313" key="6">
    <source>
        <dbReference type="EMBL" id="QIG41406.1"/>
    </source>
</evidence>
<dbReference type="PRINTS" id="PR00625">
    <property type="entry name" value="JDOMAIN"/>
</dbReference>
<dbReference type="Gene3D" id="1.10.287.110">
    <property type="entry name" value="DnaJ domain"/>
    <property type="match status" value="1"/>
</dbReference>
<organism evidence="6 7">
    <name type="scientific">Nocardioides anomalus</name>
    <dbReference type="NCBI Taxonomy" id="2712223"/>
    <lineage>
        <taxon>Bacteria</taxon>
        <taxon>Bacillati</taxon>
        <taxon>Actinomycetota</taxon>
        <taxon>Actinomycetes</taxon>
        <taxon>Propionibacteriales</taxon>
        <taxon>Nocardioidaceae</taxon>
        <taxon>Nocardioides</taxon>
    </lineage>
</organism>
<evidence type="ECO:0000259" key="5">
    <source>
        <dbReference type="PROSITE" id="PS50076"/>
    </source>
</evidence>
<dbReference type="KEGG" id="nano:G5V58_00240"/>
<dbReference type="PANTHER" id="PTHR37042:SF4">
    <property type="entry name" value="OUTER MEMBRANE PROTEIN RV1973"/>
    <property type="match status" value="1"/>
</dbReference>
<dbReference type="RefSeq" id="WP_165227715.1">
    <property type="nucleotide sequence ID" value="NZ_CP049257.1"/>
</dbReference>
<dbReference type="GO" id="GO:0016020">
    <property type="term" value="C:membrane"/>
    <property type="evidence" value="ECO:0007669"/>
    <property type="project" value="UniProtKB-SubCell"/>
</dbReference>
<sequence>MTPTWYDLLGVDRDATAAEIRTAWRDAIADLDPGDRRFRSLNEAAEVLLDPQRRAAYDATLEPEPEPATAPEPEPADEETARPLTHDEPGGRRPTWVVPAWLLAALAVLLALVLGCAAYLLTQPSDDDIAEASSQAQGAAETAVTTILAYDYRHLDDDQQAAGELMTASYRAKYDELFTVIKQNAAEVKPVVTVQVVASGIVRSGDDRVQVLVFVNRPTTNAKTTEPVVSRDQVVMTMVKQGDAWLVDGLDTSQLAG</sequence>
<protein>
    <submittedName>
        <fullName evidence="6">DnaJ domain-containing protein</fullName>
    </submittedName>
</protein>
<name>A0A6G6W859_9ACTN</name>
<dbReference type="InterPro" id="IPR001623">
    <property type="entry name" value="DnaJ_domain"/>
</dbReference>
<feature type="region of interest" description="Disordered" evidence="3">
    <location>
        <begin position="60"/>
        <end position="90"/>
    </location>
</feature>
<keyword evidence="4" id="KW-1133">Transmembrane helix</keyword>
<accession>A0A6G6W859</accession>
<comment type="subcellular location">
    <subcellularLocation>
        <location evidence="1">Membrane</location>
    </subcellularLocation>
</comment>
<dbReference type="AlphaFoldDB" id="A0A6G6W859"/>
<feature type="compositionally biased region" description="Basic and acidic residues" evidence="3">
    <location>
        <begin position="79"/>
        <end position="90"/>
    </location>
</feature>
<evidence type="ECO:0000256" key="3">
    <source>
        <dbReference type="SAM" id="MobiDB-lite"/>
    </source>
</evidence>
<dbReference type="PANTHER" id="PTHR37042">
    <property type="entry name" value="OUTER MEMBRANE PROTEIN RV1973"/>
    <property type="match status" value="1"/>
</dbReference>
<reference evidence="6 7" key="1">
    <citation type="submission" date="2020-02" db="EMBL/GenBank/DDBJ databases">
        <title>Full genome sequence of Nocardioides sp. R-3366.</title>
        <authorList>
            <person name="Im W.-T."/>
        </authorList>
    </citation>
    <scope>NUCLEOTIDE SEQUENCE [LARGE SCALE GENOMIC DNA]</scope>
    <source>
        <strain evidence="6 7">R-3366</strain>
    </source>
</reference>
<gene>
    <name evidence="6" type="ORF">G5V58_00240</name>
</gene>
<keyword evidence="4" id="KW-0812">Transmembrane</keyword>
<dbReference type="SUPFAM" id="SSF46565">
    <property type="entry name" value="Chaperone J-domain"/>
    <property type="match status" value="1"/>
</dbReference>
<evidence type="ECO:0000256" key="2">
    <source>
        <dbReference type="ARBA" id="ARBA00023136"/>
    </source>
</evidence>
<keyword evidence="7" id="KW-1185">Reference proteome</keyword>
<proteinExistence type="predicted"/>
<dbReference type="Pfam" id="PF00226">
    <property type="entry name" value="DnaJ"/>
    <property type="match status" value="1"/>
</dbReference>
<keyword evidence="2 4" id="KW-0472">Membrane</keyword>
<dbReference type="PROSITE" id="PS50076">
    <property type="entry name" value="DNAJ_2"/>
    <property type="match status" value="1"/>
</dbReference>
<dbReference type="InterPro" id="IPR036869">
    <property type="entry name" value="J_dom_sf"/>
</dbReference>
<dbReference type="CDD" id="cd06257">
    <property type="entry name" value="DnaJ"/>
    <property type="match status" value="1"/>
</dbReference>